<dbReference type="PANTHER" id="PTHR40056:SF1">
    <property type="entry name" value="DUF1836 DOMAIN-CONTAINING PROTEIN"/>
    <property type="match status" value="1"/>
</dbReference>
<evidence type="ECO:0000313" key="1">
    <source>
        <dbReference type="EMBL" id="SHM53245.1"/>
    </source>
</evidence>
<organism evidence="1 2">
    <name type="scientific">Ruminococcus flavefaciens</name>
    <dbReference type="NCBI Taxonomy" id="1265"/>
    <lineage>
        <taxon>Bacteria</taxon>
        <taxon>Bacillati</taxon>
        <taxon>Bacillota</taxon>
        <taxon>Clostridia</taxon>
        <taxon>Eubacteriales</taxon>
        <taxon>Oscillospiraceae</taxon>
        <taxon>Ruminococcus</taxon>
    </lineage>
</organism>
<dbReference type="OrthoDB" id="1862842at2"/>
<dbReference type="EMBL" id="FRCT01000006">
    <property type="protein sequence ID" value="SHM53245.1"/>
    <property type="molecule type" value="Genomic_DNA"/>
</dbReference>
<protein>
    <recommendedName>
        <fullName evidence="3">DUF1836 domain-containing protein</fullName>
    </recommendedName>
</protein>
<proteinExistence type="predicted"/>
<dbReference type="InterPro" id="IPR009061">
    <property type="entry name" value="DNA-bd_dom_put_sf"/>
</dbReference>
<gene>
    <name evidence="1" type="ORF">SAMN04487860_10649</name>
</gene>
<dbReference type="Proteomes" id="UP000184394">
    <property type="component" value="Unassembled WGS sequence"/>
</dbReference>
<dbReference type="InterPro" id="IPR014975">
    <property type="entry name" value="DUF1836"/>
</dbReference>
<dbReference type="AlphaFoldDB" id="A0A1M7JJY8"/>
<dbReference type="Pfam" id="PF08876">
    <property type="entry name" value="DUF1836"/>
    <property type="match status" value="1"/>
</dbReference>
<dbReference type="PANTHER" id="PTHR40056">
    <property type="entry name" value="HYPOTHETICAL CYTOSOLIC PROTEIN"/>
    <property type="match status" value="1"/>
</dbReference>
<reference evidence="1 2" key="1">
    <citation type="submission" date="2016-11" db="EMBL/GenBank/DDBJ databases">
        <authorList>
            <person name="Jaros S."/>
            <person name="Januszkiewicz K."/>
            <person name="Wedrychowicz H."/>
        </authorList>
    </citation>
    <scope>NUCLEOTIDE SEQUENCE [LARGE SCALE GENOMIC DNA]</scope>
    <source>
        <strain evidence="1 2">Y1</strain>
    </source>
</reference>
<dbReference type="SUPFAM" id="SSF46955">
    <property type="entry name" value="Putative DNA-binding domain"/>
    <property type="match status" value="1"/>
</dbReference>
<accession>A0A1M7JJY8</accession>
<evidence type="ECO:0008006" key="3">
    <source>
        <dbReference type="Google" id="ProtNLM"/>
    </source>
</evidence>
<evidence type="ECO:0000313" key="2">
    <source>
        <dbReference type="Proteomes" id="UP000184394"/>
    </source>
</evidence>
<dbReference type="RefSeq" id="WP_072950447.1">
    <property type="nucleotide sequence ID" value="NZ_FRCT01000006.1"/>
</dbReference>
<sequence>MNRLIPGTTMKFSEQARESAFSVISPVLEATGGLTLSQLSKLTGLEGTTIQNWIKRGWVSATKGKKYSEKQIIRILLINMLRKAMKLEDIANLMRYINGDVEDTSDDIIEDILLYNILCRIIFTAEDEGAFDTEHIKTLVSRELADYSKEVKELDKLRKAMYVMVMGYRSGCLRTEMEKGLEVILEGMK</sequence>
<dbReference type="Gene3D" id="1.10.1660.10">
    <property type="match status" value="1"/>
</dbReference>
<name>A0A1M7JJY8_RUMFL</name>